<evidence type="ECO:0000313" key="2">
    <source>
        <dbReference type="Proteomes" id="UP001596099"/>
    </source>
</evidence>
<reference evidence="1 2" key="1">
    <citation type="journal article" date="2019" name="Int. J. Syst. Evol. Microbiol.">
        <title>The Global Catalogue of Microorganisms (GCM) 10K type strain sequencing project: providing services to taxonomists for standard genome sequencing and annotation.</title>
        <authorList>
            <consortium name="The Broad Institute Genomics Platform"/>
            <consortium name="The Broad Institute Genome Sequencing Center for Infectious Disease"/>
            <person name="Wu L."/>
            <person name="Ma J."/>
        </authorList>
    </citation>
    <scope>NUCLEOTIDE SEQUENCE [LARGE SCALE GENOMIC DNA]</scope>
    <source>
        <strain evidence="1 2">CGMCC 1.12543</strain>
    </source>
</reference>
<dbReference type="AlphaFoldDB" id="A0ABD5RJU4"/>
<dbReference type="NCBIfam" id="TIGR01409">
    <property type="entry name" value="TAT_signal_seq"/>
    <property type="match status" value="1"/>
</dbReference>
<comment type="caution">
    <text evidence="1">The sequence shown here is derived from an EMBL/GenBank/DDBJ whole genome shotgun (WGS) entry which is preliminary data.</text>
</comment>
<protein>
    <submittedName>
        <fullName evidence="1">Twin-arginine translocation signal domain-containing protein</fullName>
    </submittedName>
</protein>
<dbReference type="Proteomes" id="UP001596099">
    <property type="component" value="Unassembled WGS sequence"/>
</dbReference>
<sequence length="262" mass="28055">MNRRRFLGLCGVAGVGGVTAFTLFDDGVAAGAPGFPRSETDHPRLGESKSAGWTVVSEDAQTVSGGQFGIDVTADVYTTLFSHEGARERVAEQTRGAFDRPVVLASLTRVDLHSYVNVALSVDRLDQQVLPAVESQLADQGVAQVDYEETALAEDLRGIQRTYDVTGTMPVDDLTYDEPDTPDMGPVRVPGFDLSIAGVLALWKSSVGTVYVLGSVYPDESVSKTATRTVEGPDGETREVSEEMALEFDTAAYRDAVISLVK</sequence>
<dbReference type="InterPro" id="IPR019546">
    <property type="entry name" value="TAT_signal_bac_arc"/>
</dbReference>
<accession>A0ABD5RJU4</accession>
<evidence type="ECO:0000313" key="1">
    <source>
        <dbReference type="EMBL" id="MFC5970730.1"/>
    </source>
</evidence>
<name>A0ABD5RJU4_9EURY</name>
<dbReference type="EMBL" id="JBHSQH010000001">
    <property type="protein sequence ID" value="MFC5970730.1"/>
    <property type="molecule type" value="Genomic_DNA"/>
</dbReference>
<keyword evidence="2" id="KW-1185">Reference proteome</keyword>
<organism evidence="1 2">
    <name type="scientific">Halomarina salina</name>
    <dbReference type="NCBI Taxonomy" id="1872699"/>
    <lineage>
        <taxon>Archaea</taxon>
        <taxon>Methanobacteriati</taxon>
        <taxon>Methanobacteriota</taxon>
        <taxon>Stenosarchaea group</taxon>
        <taxon>Halobacteria</taxon>
        <taxon>Halobacteriales</taxon>
        <taxon>Natronomonadaceae</taxon>
        <taxon>Halomarina</taxon>
    </lineage>
</organism>
<dbReference type="RefSeq" id="WP_247413654.1">
    <property type="nucleotide sequence ID" value="NZ_JALLGW010000001.1"/>
</dbReference>
<gene>
    <name evidence="1" type="ORF">ACFPYI_05225</name>
</gene>
<proteinExistence type="predicted"/>